<proteinExistence type="predicted"/>
<dbReference type="RefSeq" id="XP_022948149.1">
    <property type="nucleotide sequence ID" value="XM_023092381.1"/>
</dbReference>
<accession>A0A6J1G914</accession>
<feature type="region of interest" description="Disordered" evidence="1">
    <location>
        <begin position="555"/>
        <end position="576"/>
    </location>
</feature>
<dbReference type="Pfam" id="PF05340">
    <property type="entry name" value="DUF740"/>
    <property type="match status" value="3"/>
</dbReference>
<dbReference type="PANTHER" id="PTHR31659:SF0">
    <property type="entry name" value="EMB|CAB61945.1"/>
    <property type="match status" value="1"/>
</dbReference>
<feature type="region of interest" description="Disordered" evidence="1">
    <location>
        <begin position="390"/>
        <end position="415"/>
    </location>
</feature>
<feature type="compositionally biased region" description="Polar residues" evidence="1">
    <location>
        <begin position="45"/>
        <end position="54"/>
    </location>
</feature>
<feature type="region of interest" description="Disordered" evidence="1">
    <location>
        <begin position="297"/>
        <end position="328"/>
    </location>
</feature>
<dbReference type="AlphaFoldDB" id="A0A6J1G914"/>
<feature type="compositionally biased region" description="Basic and acidic residues" evidence="1">
    <location>
        <begin position="390"/>
        <end position="401"/>
    </location>
</feature>
<gene>
    <name evidence="3" type="primary">LOC111451814</name>
</gene>
<keyword evidence="2" id="KW-1185">Reference proteome</keyword>
<protein>
    <submittedName>
        <fullName evidence="3">UPF0503 protein At3g09070, chloroplastic-like</fullName>
    </submittedName>
</protein>
<organism evidence="2 3">
    <name type="scientific">Cucurbita moschata</name>
    <name type="common">Winter crookneck squash</name>
    <name type="synonym">Cucurbita pepo var. moschata</name>
    <dbReference type="NCBI Taxonomy" id="3662"/>
    <lineage>
        <taxon>Eukaryota</taxon>
        <taxon>Viridiplantae</taxon>
        <taxon>Streptophyta</taxon>
        <taxon>Embryophyta</taxon>
        <taxon>Tracheophyta</taxon>
        <taxon>Spermatophyta</taxon>
        <taxon>Magnoliopsida</taxon>
        <taxon>eudicotyledons</taxon>
        <taxon>Gunneridae</taxon>
        <taxon>Pentapetalae</taxon>
        <taxon>rosids</taxon>
        <taxon>fabids</taxon>
        <taxon>Cucurbitales</taxon>
        <taxon>Cucurbitaceae</taxon>
        <taxon>Cucurbiteae</taxon>
        <taxon>Cucurbita</taxon>
    </lineage>
</organism>
<dbReference type="InterPro" id="IPR008004">
    <property type="entry name" value="OCTOPUS-like"/>
</dbReference>
<evidence type="ECO:0000313" key="3">
    <source>
        <dbReference type="RefSeq" id="XP_022948149.1"/>
    </source>
</evidence>
<sequence length="576" mass="64363">MNLQNKAVSHRLSSCRRHPSEPVTGFCASCLRERLAGIDSDTRQESPVLNQHSTSELRRSKSFSAAKREAGIGRPEVQHRKSCDARSGNSLSDLFCREDKPRCTNREVEIESENLGFELREVVAKERQFRASEGVIGPALDIIDDFSGEDAEFKTMKEFIDLEFRRKKNAGRDLREIAGSVWEAASVFSKKLGKWRKKQKMKNLGNDTDVGAAKTEAIKPRVLEVRETRSEVGEYGLGRRSCDTDPRFSVDAGRMSLDDSRYSFDEPRASWDGYLIGRTHPRPTPMVSVLEETKLPGIGFEKDDPSDEAEGSPMNVGEKIPGGSAQTKDYYMDSLSTVRRRKSFDRSSSHKKGASADFDDLKLISNAKVSPATTELFYGAKVLITEKDLKDSHSKATRDGDLSGTNITSKDSVPDAAGIDRKTFKKVHRWRKVLSVLGMLQKRSGESSKSDDEESCVGGNVVDRPFAAESWEKLRRVANGEANGSVSQKLIRSYSVSCRDPSKLAGFNGGGNDSKLYGLRRRDDFTLQRNRSARYSPNNFDNGLLRFYLTPLRSYNRGKPGKSRPRSSPFNVKHPT</sequence>
<evidence type="ECO:0000256" key="1">
    <source>
        <dbReference type="SAM" id="MobiDB-lite"/>
    </source>
</evidence>
<name>A0A6J1G914_CUCMO</name>
<evidence type="ECO:0000313" key="2">
    <source>
        <dbReference type="Proteomes" id="UP000504609"/>
    </source>
</evidence>
<dbReference type="PANTHER" id="PTHR31659">
    <property type="entry name" value="PROTEIN: UPF0503-LIKE PROTEIN, PUTATIVE (DUF740)-RELATED"/>
    <property type="match status" value="1"/>
</dbReference>
<dbReference type="KEGG" id="cmos:111451814"/>
<dbReference type="GeneID" id="111451814"/>
<feature type="region of interest" description="Disordered" evidence="1">
    <location>
        <begin position="41"/>
        <end position="88"/>
    </location>
</feature>
<dbReference type="Proteomes" id="UP000504609">
    <property type="component" value="Unplaced"/>
</dbReference>
<feature type="compositionally biased region" description="Basic and acidic residues" evidence="1">
    <location>
        <begin position="66"/>
        <end position="84"/>
    </location>
</feature>
<reference evidence="3" key="1">
    <citation type="submission" date="2025-08" db="UniProtKB">
        <authorList>
            <consortium name="RefSeq"/>
        </authorList>
    </citation>
    <scope>IDENTIFICATION</scope>
    <source>
        <tissue evidence="3">Young leaves</tissue>
    </source>
</reference>